<keyword evidence="1" id="KW-0812">Transmembrane</keyword>
<feature type="transmembrane region" description="Helical" evidence="1">
    <location>
        <begin position="41"/>
        <end position="60"/>
    </location>
</feature>
<dbReference type="InterPro" id="IPR025517">
    <property type="entry name" value="DUF4405"/>
</dbReference>
<protein>
    <recommendedName>
        <fullName evidence="2">Flavinylation-associated cytochrome domain-containing protein</fullName>
    </recommendedName>
</protein>
<sequence length="173" mass="19031">MKASATQPNRNKTNLLVDIAIFVAFLVAMAPRFSGVAVHEWLGIAFGAAIVTHLLLHWQWLVEVTRRFFSKAAPSARVNYVLNALLFIDVTLIIFSGLLISRAALPALGLTVAIGGSWRGIHETTANLFLPLIGLHVALHWQWIANMFKRFVFAPLAGRRAPQLAASSQKEAH</sequence>
<keyword evidence="1" id="KW-0472">Membrane</keyword>
<feature type="transmembrane region" description="Helical" evidence="1">
    <location>
        <begin position="15"/>
        <end position="35"/>
    </location>
</feature>
<dbReference type="Pfam" id="PF14358">
    <property type="entry name" value="DUF4405"/>
    <property type="match status" value="1"/>
</dbReference>
<proteinExistence type="predicted"/>
<dbReference type="GO" id="GO:0022904">
    <property type="term" value="P:respiratory electron transport chain"/>
    <property type="evidence" value="ECO:0007669"/>
    <property type="project" value="InterPro"/>
</dbReference>
<dbReference type="AlphaFoldDB" id="A0A0P9D2L3"/>
<evidence type="ECO:0000313" key="3">
    <source>
        <dbReference type="EMBL" id="KPV52249.1"/>
    </source>
</evidence>
<dbReference type="Proteomes" id="UP000050509">
    <property type="component" value="Unassembled WGS sequence"/>
</dbReference>
<reference evidence="3 4" key="1">
    <citation type="submission" date="2015-09" db="EMBL/GenBank/DDBJ databases">
        <title>Draft genome sequence of Kouleothrix aurantiaca JCM 19913.</title>
        <authorList>
            <person name="Hemp J."/>
        </authorList>
    </citation>
    <scope>NUCLEOTIDE SEQUENCE [LARGE SCALE GENOMIC DNA]</scope>
    <source>
        <strain evidence="3 4">COM-B</strain>
    </source>
</reference>
<evidence type="ECO:0000313" key="4">
    <source>
        <dbReference type="Proteomes" id="UP000050509"/>
    </source>
</evidence>
<dbReference type="GO" id="GO:0016020">
    <property type="term" value="C:membrane"/>
    <property type="evidence" value="ECO:0007669"/>
    <property type="project" value="InterPro"/>
</dbReference>
<accession>A0A0P9D2L3</accession>
<feature type="domain" description="Flavinylation-associated cytochrome" evidence="2">
    <location>
        <begin position="81"/>
        <end position="141"/>
    </location>
</feature>
<dbReference type="SUPFAM" id="SSF81342">
    <property type="entry name" value="Transmembrane di-heme cytochromes"/>
    <property type="match status" value="1"/>
</dbReference>
<evidence type="ECO:0000259" key="2">
    <source>
        <dbReference type="Pfam" id="PF14358"/>
    </source>
</evidence>
<gene>
    <name evidence="3" type="ORF">SE17_16620</name>
</gene>
<dbReference type="EMBL" id="LJCR01000608">
    <property type="protein sequence ID" value="KPV52249.1"/>
    <property type="molecule type" value="Genomic_DNA"/>
</dbReference>
<keyword evidence="4" id="KW-1185">Reference proteome</keyword>
<feature type="transmembrane region" description="Helical" evidence="1">
    <location>
        <begin position="125"/>
        <end position="144"/>
    </location>
</feature>
<name>A0A0P9D2L3_9CHLR</name>
<organism evidence="3 4">
    <name type="scientific">Kouleothrix aurantiaca</name>
    <dbReference type="NCBI Taxonomy" id="186479"/>
    <lineage>
        <taxon>Bacteria</taxon>
        <taxon>Bacillati</taxon>
        <taxon>Chloroflexota</taxon>
        <taxon>Chloroflexia</taxon>
        <taxon>Chloroflexales</taxon>
        <taxon>Roseiflexineae</taxon>
        <taxon>Roseiflexaceae</taxon>
        <taxon>Kouleothrix</taxon>
    </lineage>
</organism>
<comment type="caution">
    <text evidence="3">The sequence shown here is derived from an EMBL/GenBank/DDBJ whole genome shotgun (WGS) entry which is preliminary data.</text>
</comment>
<keyword evidence="1" id="KW-1133">Transmembrane helix</keyword>
<evidence type="ECO:0000256" key="1">
    <source>
        <dbReference type="SAM" id="Phobius"/>
    </source>
</evidence>
<dbReference type="InterPro" id="IPR016174">
    <property type="entry name" value="Di-haem_cyt_TM"/>
</dbReference>
<feature type="transmembrane region" description="Helical" evidence="1">
    <location>
        <begin position="80"/>
        <end position="105"/>
    </location>
</feature>